<evidence type="ECO:0008006" key="4">
    <source>
        <dbReference type="Google" id="ProtNLM"/>
    </source>
</evidence>
<dbReference type="InterPro" id="IPR011030">
    <property type="entry name" value="Lipovitellin_superhlx_dom"/>
</dbReference>
<sequence>FTCQFESQSLYSRCSHPHPPHFKLRRRRKPFLHPSIHTPQRKPSPKSLLPPNLCVSIHQQASDPVPPMALRALDNTLPAAVADQRPKKAAKLLPTAPAVTRSPTGSGGNGKKQRNDENSAPQTKPASPVAAAAEPAVEYVRSEDLQPVPAPKARAAGLVAGLDSKDWVKVCEALNDARRLAIHHPALLAPILEKVVLGVVKTMKNPRSAVLKTSVMACTDVFAAFGNLISSASADAFDKLLLQLLLKASQDKRFVCEEAEKAMRAMATSMPPLPLLKKLRAYVHHANLRVRAKAAVAMAHCAARMVRTACRLKSSGTRSVCFVLLTHEIMCELAGRGDDEGVRAAGAAAGGRGAAERPAAGGARGRPQHRRLHARRLLLQGG</sequence>
<dbReference type="GO" id="GO:0008017">
    <property type="term" value="F:microtubule binding"/>
    <property type="evidence" value="ECO:0007669"/>
    <property type="project" value="TreeGrafter"/>
</dbReference>
<dbReference type="AlphaFoldDB" id="A0A453GFN8"/>
<dbReference type="PANTHER" id="PTHR21567:SF65">
    <property type="entry name" value="ARM REPEAT SUPERFAMILY PROTEIN"/>
    <property type="match status" value="1"/>
</dbReference>
<dbReference type="EnsemblPlants" id="AET3Gv20994400.20">
    <property type="protein sequence ID" value="AET3Gv20994400.20"/>
    <property type="gene ID" value="AET3Gv20994400"/>
</dbReference>
<name>A0A453GFN8_AEGTS</name>
<accession>A0A453GFN8</accession>
<dbReference type="PANTHER" id="PTHR21567">
    <property type="entry name" value="CLASP"/>
    <property type="match status" value="1"/>
</dbReference>
<evidence type="ECO:0000256" key="1">
    <source>
        <dbReference type="SAM" id="MobiDB-lite"/>
    </source>
</evidence>
<dbReference type="GO" id="GO:0000226">
    <property type="term" value="P:microtubule cytoskeleton organization"/>
    <property type="evidence" value="ECO:0007669"/>
    <property type="project" value="TreeGrafter"/>
</dbReference>
<dbReference type="InterPro" id="IPR011989">
    <property type="entry name" value="ARM-like"/>
</dbReference>
<reference evidence="2" key="3">
    <citation type="journal article" date="2017" name="Nature">
        <title>Genome sequence of the progenitor of the wheat D genome Aegilops tauschii.</title>
        <authorList>
            <person name="Luo M.C."/>
            <person name="Gu Y.Q."/>
            <person name="Puiu D."/>
            <person name="Wang H."/>
            <person name="Twardziok S.O."/>
            <person name="Deal K.R."/>
            <person name="Huo N."/>
            <person name="Zhu T."/>
            <person name="Wang L."/>
            <person name="Wang Y."/>
            <person name="McGuire P.E."/>
            <person name="Liu S."/>
            <person name="Long H."/>
            <person name="Ramasamy R.K."/>
            <person name="Rodriguez J.C."/>
            <person name="Van S.L."/>
            <person name="Yuan L."/>
            <person name="Wang Z."/>
            <person name="Xia Z."/>
            <person name="Xiao L."/>
            <person name="Anderson O.D."/>
            <person name="Ouyang S."/>
            <person name="Liang Y."/>
            <person name="Zimin A.V."/>
            <person name="Pertea G."/>
            <person name="Qi P."/>
            <person name="Bennetzen J.L."/>
            <person name="Dai X."/>
            <person name="Dawson M.W."/>
            <person name="Muller H.G."/>
            <person name="Kugler K."/>
            <person name="Rivarola-Duarte L."/>
            <person name="Spannagl M."/>
            <person name="Mayer K.F.X."/>
            <person name="Lu F.H."/>
            <person name="Bevan M.W."/>
            <person name="Leroy P."/>
            <person name="Li P."/>
            <person name="You F.M."/>
            <person name="Sun Q."/>
            <person name="Liu Z."/>
            <person name="Lyons E."/>
            <person name="Wicker T."/>
            <person name="Salzberg S.L."/>
            <person name="Devos K.M."/>
            <person name="Dvorak J."/>
        </authorList>
    </citation>
    <scope>NUCLEOTIDE SEQUENCE [LARGE SCALE GENOMIC DNA]</scope>
    <source>
        <strain evidence="2">cv. AL8/78</strain>
    </source>
</reference>
<protein>
    <recommendedName>
        <fullName evidence="4">TOG domain-containing protein</fullName>
    </recommendedName>
</protein>
<reference evidence="2" key="5">
    <citation type="journal article" date="2021" name="G3 (Bethesda)">
        <title>Aegilops tauschii genome assembly Aet v5.0 features greater sequence contiguity and improved annotation.</title>
        <authorList>
            <person name="Wang L."/>
            <person name="Zhu T."/>
            <person name="Rodriguez J.C."/>
            <person name="Deal K.R."/>
            <person name="Dubcovsky J."/>
            <person name="McGuire P.E."/>
            <person name="Lux T."/>
            <person name="Spannagl M."/>
            <person name="Mayer K.F.X."/>
            <person name="Baldrich P."/>
            <person name="Meyers B.C."/>
            <person name="Huo N."/>
            <person name="Gu Y.Q."/>
            <person name="Zhou H."/>
            <person name="Devos K.M."/>
            <person name="Bennetzen J.L."/>
            <person name="Unver T."/>
            <person name="Budak H."/>
            <person name="Gulick P.J."/>
            <person name="Galiba G."/>
            <person name="Kalapos B."/>
            <person name="Nelson D.R."/>
            <person name="Li P."/>
            <person name="You F.M."/>
            <person name="Luo M.C."/>
            <person name="Dvorak J."/>
        </authorList>
    </citation>
    <scope>NUCLEOTIDE SEQUENCE [LARGE SCALE GENOMIC DNA]</scope>
    <source>
        <strain evidence="2">cv. AL8/78</strain>
    </source>
</reference>
<dbReference type="SUPFAM" id="SSF48431">
    <property type="entry name" value="Lipovitellin-phosvitin complex, superhelical domain"/>
    <property type="match status" value="1"/>
</dbReference>
<evidence type="ECO:0000313" key="2">
    <source>
        <dbReference type="EnsemblPlants" id="AET3Gv20994400.20"/>
    </source>
</evidence>
<dbReference type="Gene3D" id="1.25.10.10">
    <property type="entry name" value="Leucine-rich Repeat Variant"/>
    <property type="match status" value="1"/>
</dbReference>
<evidence type="ECO:0000313" key="3">
    <source>
        <dbReference type="Proteomes" id="UP000015105"/>
    </source>
</evidence>
<dbReference type="Gramene" id="AET3Gv20994400.20">
    <property type="protein sequence ID" value="AET3Gv20994400.20"/>
    <property type="gene ID" value="AET3Gv20994400"/>
</dbReference>
<feature type="region of interest" description="Disordered" evidence="1">
    <location>
        <begin position="15"/>
        <end position="51"/>
    </location>
</feature>
<dbReference type="GO" id="GO:0005881">
    <property type="term" value="C:cytoplasmic microtubule"/>
    <property type="evidence" value="ECO:0007669"/>
    <property type="project" value="TreeGrafter"/>
</dbReference>
<feature type="region of interest" description="Disordered" evidence="1">
    <location>
        <begin position="344"/>
        <end position="369"/>
    </location>
</feature>
<organism evidence="2 3">
    <name type="scientific">Aegilops tauschii subsp. strangulata</name>
    <name type="common">Goatgrass</name>
    <dbReference type="NCBI Taxonomy" id="200361"/>
    <lineage>
        <taxon>Eukaryota</taxon>
        <taxon>Viridiplantae</taxon>
        <taxon>Streptophyta</taxon>
        <taxon>Embryophyta</taxon>
        <taxon>Tracheophyta</taxon>
        <taxon>Spermatophyta</taxon>
        <taxon>Magnoliopsida</taxon>
        <taxon>Liliopsida</taxon>
        <taxon>Poales</taxon>
        <taxon>Poaceae</taxon>
        <taxon>BOP clade</taxon>
        <taxon>Pooideae</taxon>
        <taxon>Triticodae</taxon>
        <taxon>Triticeae</taxon>
        <taxon>Triticinae</taxon>
        <taxon>Aegilops</taxon>
    </lineage>
</organism>
<keyword evidence="3" id="KW-1185">Reference proteome</keyword>
<dbReference type="Proteomes" id="UP000015105">
    <property type="component" value="Chromosome 3D"/>
</dbReference>
<feature type="compositionally biased region" description="Basic residues" evidence="1">
    <location>
        <begin position="15"/>
        <end position="31"/>
    </location>
</feature>
<reference evidence="3" key="1">
    <citation type="journal article" date="2014" name="Science">
        <title>Ancient hybridizations among the ancestral genomes of bread wheat.</title>
        <authorList>
            <consortium name="International Wheat Genome Sequencing Consortium,"/>
            <person name="Marcussen T."/>
            <person name="Sandve S.R."/>
            <person name="Heier L."/>
            <person name="Spannagl M."/>
            <person name="Pfeifer M."/>
            <person name="Jakobsen K.S."/>
            <person name="Wulff B.B."/>
            <person name="Steuernagel B."/>
            <person name="Mayer K.F."/>
            <person name="Olsen O.A."/>
        </authorList>
    </citation>
    <scope>NUCLEOTIDE SEQUENCE [LARGE SCALE GENOMIC DNA]</scope>
    <source>
        <strain evidence="3">cv. AL8/78</strain>
    </source>
</reference>
<reference evidence="2" key="4">
    <citation type="submission" date="2019-03" db="UniProtKB">
        <authorList>
            <consortium name="EnsemblPlants"/>
        </authorList>
    </citation>
    <scope>IDENTIFICATION</scope>
</reference>
<feature type="region of interest" description="Disordered" evidence="1">
    <location>
        <begin position="91"/>
        <end position="133"/>
    </location>
</feature>
<reference evidence="3" key="2">
    <citation type="journal article" date="2017" name="Nat. Plants">
        <title>The Aegilops tauschii genome reveals multiple impacts of transposons.</title>
        <authorList>
            <person name="Zhao G."/>
            <person name="Zou C."/>
            <person name="Li K."/>
            <person name="Wang K."/>
            <person name="Li T."/>
            <person name="Gao L."/>
            <person name="Zhang X."/>
            <person name="Wang H."/>
            <person name="Yang Z."/>
            <person name="Liu X."/>
            <person name="Jiang W."/>
            <person name="Mao L."/>
            <person name="Kong X."/>
            <person name="Jiao Y."/>
            <person name="Jia J."/>
        </authorList>
    </citation>
    <scope>NUCLEOTIDE SEQUENCE [LARGE SCALE GENOMIC DNA]</scope>
    <source>
        <strain evidence="3">cv. AL8/78</strain>
    </source>
</reference>
<proteinExistence type="predicted"/>